<comment type="caution">
    <text evidence="1">The sequence shown here is derived from an EMBL/GenBank/DDBJ whole genome shotgun (WGS) entry which is preliminary data.</text>
</comment>
<sequence>MLATCEVRGPPRTNLDYMRDSEWFLWLRSAQSAEVRREVSHRRLGPNRAAGFVRSAHCEASANSFGSRGKKQWWVRLNEGDNAGEMSPGSSTDSYPPFAHIWLRENPGKPLTRSIFYGPLENELRKRQVKCFVWSVILYVAETWRLHQSEEKRLGTFEMWICRKMKHVKWTNRIRNTTMLEELDEERIMLKLIKKKKGIGWGALPERLDLHSLSDCSDVKKEIFVLFCFPCCSQGASRNVQFFSTIRISRHTPVGNSWVIDIAEMVESNFPGYEPGYLEYRISMTSFSLSQKRAKKAQLPDLTERRTEAGMRRRQTDDSTVRKYDSILKAFSSLENAYIFLERTILTNSVLLTRPRLYVVNGWKLTSRRGGSEVHSKTQKLLSSSLLPKNLKVRIYKTVILPVVLYGSETWTLTLREEHKLRVFENKMLRKIFGAERDEVTAEWRKLHNTDLHALYSSPDIIRNIKSRRLRWVGHVARMSKSRNVYRVLVGRPEGKRPLGRRRRRWEDNIKMDLREVGYDDRGWINLAEDRDQWRAYVRAAMNLRDP</sequence>
<keyword evidence="2" id="KW-1185">Reference proteome</keyword>
<dbReference type="EMBL" id="JAJSOF020000005">
    <property type="protein sequence ID" value="KAJ4447787.1"/>
    <property type="molecule type" value="Genomic_DNA"/>
</dbReference>
<evidence type="ECO:0000313" key="1">
    <source>
        <dbReference type="EMBL" id="KAJ4447787.1"/>
    </source>
</evidence>
<name>A0ABQ8TP19_PERAM</name>
<accession>A0ABQ8TP19</accession>
<reference evidence="1 2" key="1">
    <citation type="journal article" date="2022" name="Allergy">
        <title>Genome assembly and annotation of Periplaneta americana reveal a comprehensive cockroach allergen profile.</title>
        <authorList>
            <person name="Wang L."/>
            <person name="Xiong Q."/>
            <person name="Saelim N."/>
            <person name="Wang L."/>
            <person name="Nong W."/>
            <person name="Wan A.T."/>
            <person name="Shi M."/>
            <person name="Liu X."/>
            <person name="Cao Q."/>
            <person name="Hui J.H.L."/>
            <person name="Sookrung N."/>
            <person name="Leung T.F."/>
            <person name="Tungtrongchitr A."/>
            <person name="Tsui S.K.W."/>
        </authorList>
    </citation>
    <scope>NUCLEOTIDE SEQUENCE [LARGE SCALE GENOMIC DNA]</scope>
    <source>
        <strain evidence="1">PWHHKU_190912</strain>
    </source>
</reference>
<dbReference type="Proteomes" id="UP001148838">
    <property type="component" value="Unassembled WGS sequence"/>
</dbReference>
<proteinExistence type="predicted"/>
<evidence type="ECO:0000313" key="2">
    <source>
        <dbReference type="Proteomes" id="UP001148838"/>
    </source>
</evidence>
<protein>
    <submittedName>
        <fullName evidence="1">Uncharacterized protein</fullName>
    </submittedName>
</protein>
<dbReference type="PANTHER" id="PTHR47027">
    <property type="entry name" value="REVERSE TRANSCRIPTASE DOMAIN-CONTAINING PROTEIN"/>
    <property type="match status" value="1"/>
</dbReference>
<dbReference type="PANTHER" id="PTHR47027:SF20">
    <property type="entry name" value="REVERSE TRANSCRIPTASE-LIKE PROTEIN WITH RNA-DIRECTED DNA POLYMERASE DOMAIN"/>
    <property type="match status" value="1"/>
</dbReference>
<gene>
    <name evidence="1" type="ORF">ANN_09795</name>
</gene>
<organism evidence="1 2">
    <name type="scientific">Periplaneta americana</name>
    <name type="common">American cockroach</name>
    <name type="synonym">Blatta americana</name>
    <dbReference type="NCBI Taxonomy" id="6978"/>
    <lineage>
        <taxon>Eukaryota</taxon>
        <taxon>Metazoa</taxon>
        <taxon>Ecdysozoa</taxon>
        <taxon>Arthropoda</taxon>
        <taxon>Hexapoda</taxon>
        <taxon>Insecta</taxon>
        <taxon>Pterygota</taxon>
        <taxon>Neoptera</taxon>
        <taxon>Polyneoptera</taxon>
        <taxon>Dictyoptera</taxon>
        <taxon>Blattodea</taxon>
        <taxon>Blattoidea</taxon>
        <taxon>Blattidae</taxon>
        <taxon>Blattinae</taxon>
        <taxon>Periplaneta</taxon>
    </lineage>
</organism>